<organism evidence="1 2">
    <name type="scientific">Alcaligenes aquatilis</name>
    <dbReference type="NCBI Taxonomy" id="323284"/>
    <lineage>
        <taxon>Bacteria</taxon>
        <taxon>Pseudomonadati</taxon>
        <taxon>Pseudomonadota</taxon>
        <taxon>Betaproteobacteria</taxon>
        <taxon>Burkholderiales</taxon>
        <taxon>Alcaligenaceae</taxon>
        <taxon>Alcaligenes</taxon>
    </lineage>
</organism>
<gene>
    <name evidence="1" type="ORF">D3M96_02770</name>
</gene>
<dbReference type="OrthoDB" id="7375890at2"/>
<dbReference type="EMBL" id="CP032153">
    <property type="protein sequence ID" value="AYN19550.1"/>
    <property type="molecule type" value="Genomic_DNA"/>
</dbReference>
<proteinExistence type="predicted"/>
<name>A0A3G2HQZ4_9BURK</name>
<dbReference type="RefSeq" id="WP_121737952.1">
    <property type="nucleotide sequence ID" value="NZ_CP032153.1"/>
</dbReference>
<dbReference type="KEGG" id="aaqu:D3M96_02770"/>
<reference evidence="1 2" key="1">
    <citation type="submission" date="2018-09" db="EMBL/GenBank/DDBJ databases">
        <title>Complete genome sequence of the hydrocarbonoclastic bacterium Alcaligenes aquatilis QD168, isolated from a crude-oil polluted marine sediment of Central Chile.</title>
        <authorList>
            <person name="Duran R.E."/>
            <person name="Barra B."/>
            <person name="Salva-Serra F."/>
            <person name="Mendez V."/>
            <person name="Moore E.R.B."/>
            <person name="Seeger M."/>
        </authorList>
    </citation>
    <scope>NUCLEOTIDE SEQUENCE [LARGE SCALE GENOMIC DNA]</scope>
    <source>
        <strain evidence="1 2">QD168</strain>
    </source>
</reference>
<evidence type="ECO:0000313" key="2">
    <source>
        <dbReference type="Proteomes" id="UP000268070"/>
    </source>
</evidence>
<accession>A0A3G2HQZ4</accession>
<dbReference type="AlphaFoldDB" id="A0A3G2HQZ4"/>
<evidence type="ECO:0000313" key="1">
    <source>
        <dbReference type="EMBL" id="AYN19550.1"/>
    </source>
</evidence>
<sequence length="215" mass="24318">MGIDQLLGDMTMTSSIQIRSQRGRKHKNTAVGQFGKLPRLQSLICTGILVKTDTVPHLIEPAWRNIPLSGARRIEDCIERVEEFARQCVHQPQLTDASVFVPHFVELSDDAGRLVLCGHVLSRVVDWCPPVQTPGEAKLVHARCVRLREEILYQENLDFHKGLPNNFSALDRLCDCEEALSGRLVDPLWRDEAGKVLKQLEMLRVRALRNAAREP</sequence>
<protein>
    <submittedName>
        <fullName evidence="1">Uncharacterized protein</fullName>
    </submittedName>
</protein>
<dbReference type="Proteomes" id="UP000268070">
    <property type="component" value="Chromosome"/>
</dbReference>